<proteinExistence type="predicted"/>
<evidence type="ECO:0000256" key="1">
    <source>
        <dbReference type="SAM" id="Phobius"/>
    </source>
</evidence>
<feature type="transmembrane region" description="Helical" evidence="1">
    <location>
        <begin position="36"/>
        <end position="55"/>
    </location>
</feature>
<reference evidence="2 3" key="1">
    <citation type="submission" date="2019-12" db="EMBL/GenBank/DDBJ databases">
        <authorList>
            <person name="Huq M.A."/>
        </authorList>
    </citation>
    <scope>NUCLEOTIDE SEQUENCE [LARGE SCALE GENOMIC DNA]</scope>
    <source>
        <strain evidence="2 3">MAH-25</strain>
    </source>
</reference>
<dbReference type="AlphaFoldDB" id="A0A6N8ITM6"/>
<keyword evidence="1" id="KW-1133">Transmembrane helix</keyword>
<dbReference type="Proteomes" id="UP000469385">
    <property type="component" value="Unassembled WGS sequence"/>
</dbReference>
<feature type="transmembrane region" description="Helical" evidence="1">
    <location>
        <begin position="67"/>
        <end position="87"/>
    </location>
</feature>
<organism evidence="2 3">
    <name type="scientific">Ramlibacter pinisoli</name>
    <dbReference type="NCBI Taxonomy" id="2682844"/>
    <lineage>
        <taxon>Bacteria</taxon>
        <taxon>Pseudomonadati</taxon>
        <taxon>Pseudomonadota</taxon>
        <taxon>Betaproteobacteria</taxon>
        <taxon>Burkholderiales</taxon>
        <taxon>Comamonadaceae</taxon>
        <taxon>Ramlibacter</taxon>
    </lineage>
</organism>
<dbReference type="EMBL" id="WSEL01000003">
    <property type="protein sequence ID" value="MVQ30178.1"/>
    <property type="molecule type" value="Genomic_DNA"/>
</dbReference>
<dbReference type="RefSeq" id="WP_157398087.1">
    <property type="nucleotide sequence ID" value="NZ_WSEL01000003.1"/>
</dbReference>
<evidence type="ECO:0000313" key="3">
    <source>
        <dbReference type="Proteomes" id="UP000469385"/>
    </source>
</evidence>
<evidence type="ECO:0000313" key="2">
    <source>
        <dbReference type="EMBL" id="MVQ30178.1"/>
    </source>
</evidence>
<name>A0A6N8ITM6_9BURK</name>
<protein>
    <submittedName>
        <fullName evidence="2">Uncharacterized protein</fullName>
    </submittedName>
</protein>
<accession>A0A6N8ITM6</accession>
<gene>
    <name evidence="2" type="ORF">GON04_12010</name>
</gene>
<sequence>MRTAWFLLAGLCLLAGSAILGRLFEPALPGAARAAFLAWLALWCGAAVFNGWVGVTRAGYPLLDELPIGLLIVGLPTALGLALRTALASGCVGIRRSSGYVSV</sequence>
<keyword evidence="1" id="KW-0472">Membrane</keyword>
<keyword evidence="3" id="KW-1185">Reference proteome</keyword>
<keyword evidence="1" id="KW-0812">Transmembrane</keyword>
<comment type="caution">
    <text evidence="2">The sequence shown here is derived from an EMBL/GenBank/DDBJ whole genome shotgun (WGS) entry which is preliminary data.</text>
</comment>